<keyword evidence="5" id="KW-0479">Metal-binding</keyword>
<evidence type="ECO:0008006" key="13">
    <source>
        <dbReference type="Google" id="ProtNLM"/>
    </source>
</evidence>
<evidence type="ECO:0000256" key="10">
    <source>
        <dbReference type="ARBA" id="ARBA00023136"/>
    </source>
</evidence>
<comment type="similarity">
    <text evidence="2">Belongs to the cytochrome P450 family.</text>
</comment>
<evidence type="ECO:0000256" key="3">
    <source>
        <dbReference type="ARBA" id="ARBA00022617"/>
    </source>
</evidence>
<dbReference type="GO" id="GO:0016020">
    <property type="term" value="C:membrane"/>
    <property type="evidence" value="ECO:0007669"/>
    <property type="project" value="UniProtKB-SubCell"/>
</dbReference>
<keyword evidence="7" id="KW-0560">Oxidoreductase</keyword>
<evidence type="ECO:0000256" key="5">
    <source>
        <dbReference type="ARBA" id="ARBA00022723"/>
    </source>
</evidence>
<comment type="subcellular location">
    <subcellularLocation>
        <location evidence="1">Membrane</location>
    </subcellularLocation>
</comment>
<dbReference type="Pfam" id="PF00067">
    <property type="entry name" value="p450"/>
    <property type="match status" value="2"/>
</dbReference>
<dbReference type="InterPro" id="IPR036396">
    <property type="entry name" value="Cyt_P450_sf"/>
</dbReference>
<organism evidence="11 12">
    <name type="scientific">Solanum commersonii</name>
    <name type="common">Commerson's wild potato</name>
    <name type="synonym">Commerson's nightshade</name>
    <dbReference type="NCBI Taxonomy" id="4109"/>
    <lineage>
        <taxon>Eukaryota</taxon>
        <taxon>Viridiplantae</taxon>
        <taxon>Streptophyta</taxon>
        <taxon>Embryophyta</taxon>
        <taxon>Tracheophyta</taxon>
        <taxon>Spermatophyta</taxon>
        <taxon>Magnoliopsida</taxon>
        <taxon>eudicotyledons</taxon>
        <taxon>Gunneridae</taxon>
        <taxon>Pentapetalae</taxon>
        <taxon>asterids</taxon>
        <taxon>lamiids</taxon>
        <taxon>Solanales</taxon>
        <taxon>Solanaceae</taxon>
        <taxon>Solanoideae</taxon>
        <taxon>Solaneae</taxon>
        <taxon>Solanum</taxon>
    </lineage>
</organism>
<keyword evidence="8" id="KW-0408">Iron</keyword>
<dbReference type="OrthoDB" id="2789670at2759"/>
<evidence type="ECO:0000256" key="2">
    <source>
        <dbReference type="ARBA" id="ARBA00010617"/>
    </source>
</evidence>
<evidence type="ECO:0000313" key="11">
    <source>
        <dbReference type="EMBL" id="KAG5614734.1"/>
    </source>
</evidence>
<dbReference type="GO" id="GO:0004497">
    <property type="term" value="F:monooxygenase activity"/>
    <property type="evidence" value="ECO:0007669"/>
    <property type="project" value="UniProtKB-KW"/>
</dbReference>
<keyword evidence="10" id="KW-0472">Membrane</keyword>
<keyword evidence="9" id="KW-0503">Monooxygenase</keyword>
<evidence type="ECO:0000313" key="12">
    <source>
        <dbReference type="Proteomes" id="UP000824120"/>
    </source>
</evidence>
<dbReference type="GO" id="GO:0005506">
    <property type="term" value="F:iron ion binding"/>
    <property type="evidence" value="ECO:0007669"/>
    <property type="project" value="InterPro"/>
</dbReference>
<dbReference type="PANTHER" id="PTHR47950:SF4">
    <property type="entry name" value="GERANIOL 8-HYDROXYLASE-LIKE"/>
    <property type="match status" value="1"/>
</dbReference>
<sequence length="294" mass="32801">MDYLAIVGGLVLSLTLIQILYCVQEIRSKGSCYNKKLPPGPIPLPFIGNLHNLLGAQPHKSLANLGQNYGPIYSLRLGNTTTVVRSSSAGVKEVLQKQDLAFSRSVPDAMLDANQYLRSRKIKDLIAYCHKHSQTGEAVDIGQATFYTSLSLLSDTIFSRDFADPYVNSVDFFPMLRRMDPQGIRRLIGIHAGKLLKLFKGLIDERVEQRKLQTNTTSSNDDVLDVLLNVSQEDPEAIQRKDMEHTFLDLFVAGTETTSNTVEWAMSEVMKTPEVMKKAQTELKKVIGKGKLIE</sequence>
<keyword evidence="12" id="KW-1185">Reference proteome</keyword>
<evidence type="ECO:0000256" key="7">
    <source>
        <dbReference type="ARBA" id="ARBA00023002"/>
    </source>
</evidence>
<comment type="caution">
    <text evidence="11">The sequence shown here is derived from an EMBL/GenBank/DDBJ whole genome shotgun (WGS) entry which is preliminary data.</text>
</comment>
<keyword evidence="6" id="KW-1133">Transmembrane helix</keyword>
<evidence type="ECO:0000256" key="8">
    <source>
        <dbReference type="ARBA" id="ARBA00023004"/>
    </source>
</evidence>
<evidence type="ECO:0000256" key="4">
    <source>
        <dbReference type="ARBA" id="ARBA00022692"/>
    </source>
</evidence>
<keyword evidence="4" id="KW-0812">Transmembrane</keyword>
<dbReference type="GO" id="GO:0016705">
    <property type="term" value="F:oxidoreductase activity, acting on paired donors, with incorporation or reduction of molecular oxygen"/>
    <property type="evidence" value="ECO:0007669"/>
    <property type="project" value="InterPro"/>
</dbReference>
<gene>
    <name evidence="11" type="ORF">H5410_014558</name>
</gene>
<keyword evidence="3" id="KW-0349">Heme</keyword>
<dbReference type="AlphaFoldDB" id="A0A9J5ZRB2"/>
<dbReference type="Proteomes" id="UP000824120">
    <property type="component" value="Chromosome 3"/>
</dbReference>
<evidence type="ECO:0000256" key="6">
    <source>
        <dbReference type="ARBA" id="ARBA00022989"/>
    </source>
</evidence>
<reference evidence="11 12" key="1">
    <citation type="submission" date="2020-09" db="EMBL/GenBank/DDBJ databases">
        <title>De no assembly of potato wild relative species, Solanum commersonii.</title>
        <authorList>
            <person name="Cho K."/>
        </authorList>
    </citation>
    <scope>NUCLEOTIDE SEQUENCE [LARGE SCALE GENOMIC DNA]</scope>
    <source>
        <strain evidence="11">LZ3.2</strain>
        <tissue evidence="11">Leaf</tissue>
    </source>
</reference>
<dbReference type="InterPro" id="IPR001128">
    <property type="entry name" value="Cyt_P450"/>
</dbReference>
<name>A0A9J5ZRB2_SOLCO</name>
<dbReference type="PANTHER" id="PTHR47950">
    <property type="entry name" value="CYTOCHROME P450, FAMILY 76, SUBFAMILY C, POLYPEPTIDE 5-RELATED"/>
    <property type="match status" value="1"/>
</dbReference>
<dbReference type="GO" id="GO:0020037">
    <property type="term" value="F:heme binding"/>
    <property type="evidence" value="ECO:0007669"/>
    <property type="project" value="InterPro"/>
</dbReference>
<protein>
    <recommendedName>
        <fullName evidence="13">Cytochrome P450</fullName>
    </recommendedName>
</protein>
<dbReference type="Gene3D" id="1.10.630.10">
    <property type="entry name" value="Cytochrome P450"/>
    <property type="match status" value="1"/>
</dbReference>
<evidence type="ECO:0000256" key="1">
    <source>
        <dbReference type="ARBA" id="ARBA00004370"/>
    </source>
</evidence>
<dbReference type="SUPFAM" id="SSF48264">
    <property type="entry name" value="Cytochrome P450"/>
    <property type="match status" value="1"/>
</dbReference>
<proteinExistence type="inferred from homology"/>
<evidence type="ECO:0000256" key="9">
    <source>
        <dbReference type="ARBA" id="ARBA00023033"/>
    </source>
</evidence>
<accession>A0A9J5ZRB2</accession>
<dbReference type="EMBL" id="JACXVP010000003">
    <property type="protein sequence ID" value="KAG5614734.1"/>
    <property type="molecule type" value="Genomic_DNA"/>
</dbReference>